<dbReference type="Proteomes" id="UP000307602">
    <property type="component" value="Unassembled WGS sequence"/>
</dbReference>
<evidence type="ECO:0000256" key="7">
    <source>
        <dbReference type="ARBA" id="ARBA00023237"/>
    </source>
</evidence>
<keyword evidence="2 8" id="KW-0813">Transport</keyword>
<evidence type="ECO:0000256" key="3">
    <source>
        <dbReference type="ARBA" id="ARBA00022452"/>
    </source>
</evidence>
<keyword evidence="6 8" id="KW-0472">Membrane</keyword>
<evidence type="ECO:0000256" key="6">
    <source>
        <dbReference type="ARBA" id="ARBA00023136"/>
    </source>
</evidence>
<dbReference type="RefSeq" id="WP_135878592.1">
    <property type="nucleotide sequence ID" value="NZ_SRSO01000033.1"/>
</dbReference>
<dbReference type="Pfam" id="PF07715">
    <property type="entry name" value="Plug"/>
    <property type="match status" value="1"/>
</dbReference>
<dbReference type="InterPro" id="IPR023996">
    <property type="entry name" value="TonB-dep_OMP_SusC/RagA"/>
</dbReference>
<evidence type="ECO:0000256" key="4">
    <source>
        <dbReference type="ARBA" id="ARBA00022692"/>
    </source>
</evidence>
<dbReference type="Gene3D" id="2.170.130.10">
    <property type="entry name" value="TonB-dependent receptor, plug domain"/>
    <property type="match status" value="1"/>
</dbReference>
<dbReference type="SUPFAM" id="SSF56935">
    <property type="entry name" value="Porins"/>
    <property type="match status" value="1"/>
</dbReference>
<proteinExistence type="inferred from homology"/>
<feature type="domain" description="TonB-dependent receptor plug" evidence="12">
    <location>
        <begin position="121"/>
        <end position="227"/>
    </location>
</feature>
<evidence type="ECO:0000256" key="5">
    <source>
        <dbReference type="ARBA" id="ARBA00023077"/>
    </source>
</evidence>
<keyword evidence="14" id="KW-1185">Reference proteome</keyword>
<reference evidence="13 14" key="1">
    <citation type="submission" date="2019-04" db="EMBL/GenBank/DDBJ databases">
        <authorList>
            <person name="Liu A."/>
        </authorList>
    </citation>
    <scope>NUCLEOTIDE SEQUENCE [LARGE SCALE GENOMIC DNA]</scope>
    <source>
        <strain evidence="13 14">RZ03</strain>
    </source>
</reference>
<dbReference type="InterPro" id="IPR037066">
    <property type="entry name" value="Plug_dom_sf"/>
</dbReference>
<sequence>MKLNSFIKCKPKTYYIAFLFAMSFGCIQAQKTTVKGNVVGEGQPLPGVSILVKGTPNGTVTDFDGNYEIKTDSDSVLIFSYLGFLTEEVSVNGQTSINVVLQPDVSTLDEVIVVGYGTQKRKEVSGSVGQVKAEVLTKTTTYDIGTALQGQIAGVSVTSSSGEPGAEANILIRGFSSVIGENSPLYVVDGIPFNSDPQLSISEIETIDVLKDVASAAIYGVRGAGGVILITTKQGKIGQMRISVNSEYGVQDITSGVPLMDSHQHTFMEMFRGTSLSKKPLGEVVGDIHRNRSWFTNNTDLESIILNDLASIQNHSINVSGGKENLTYNFNANYFDQEGIMINSGYKRFNVRSNTKFTKGKWHIATGITFKRDERVLPNWGVFNQILRYKPFQQSIVLGQTELFNVTEDDLDEPSGLGPIIRFGGIARGLNTKENRNGTSTTGNIAIDFDLTNDLKLTARAGATFADTKGIRIIPRLDVYNTAGDLVPPSPFDISRNRTSHSTFYKLTGEFIARYKKQLGDHNITLMGVFSREKVNSEYFEAQKDDQANAAISVLDGYNSNDLVSSNNRDFTRTLEGMLARLQYNYMGKYLFSASIRRDGSSSFGKDNRYQAFKQFSAGWNVSDESFWEPLKNVASSFKLRLSYGETGNDRIPPYSDQAVVNIGQNYVLGSNSTTLNSTSELPGLGTTQLRYANSDVKWESSIGQNFGYDIGFFNEKLTFSSDFYINDKKNLLFGVVNPPSTGVSGNNRTSILNIGDMRNIGVEYTLNYKYKGKKGFNWNASLTYTQNDNTVTRTPPGNSMVALDNSFISDRPRKRELVSFITEGYEAAAFFLRETDGVINTPEELAEYKALVSGTWSLGDLKYVDQLTVDTDNDGVPDAGDGVIDENDKVYKGSGTEEFNMGFNFNANYKGFDFTMNWYGSYGAEVMNGSKAYAYQSGTHRDIYYSWTNINPESQIPFYDGTPNGPSFRGGSDYFLEDGSFIRLRNVALGYSLSKNLCDKLGFNKFRIYVQAQNPLTITSYSGFDPEVGNNGFSARGLDRGTYPISSQYKVGLQLQF</sequence>
<evidence type="ECO:0000256" key="10">
    <source>
        <dbReference type="SAM" id="SignalP"/>
    </source>
</evidence>
<keyword evidence="3 8" id="KW-1134">Transmembrane beta strand</keyword>
<dbReference type="EMBL" id="SRSO01000033">
    <property type="protein sequence ID" value="TGV00811.1"/>
    <property type="molecule type" value="Genomic_DNA"/>
</dbReference>
<comment type="subcellular location">
    <subcellularLocation>
        <location evidence="1 8">Cell outer membrane</location>
        <topology evidence="1 8">Multi-pass membrane protein</topology>
    </subcellularLocation>
</comment>
<dbReference type="InterPro" id="IPR000531">
    <property type="entry name" value="Beta-barrel_TonB"/>
</dbReference>
<feature type="chain" id="PRO_5020366307" evidence="10">
    <location>
        <begin position="30"/>
        <end position="1058"/>
    </location>
</feature>
<dbReference type="InterPro" id="IPR036942">
    <property type="entry name" value="Beta-barrel_TonB_sf"/>
</dbReference>
<comment type="caution">
    <text evidence="13">The sequence shown here is derived from an EMBL/GenBank/DDBJ whole genome shotgun (WGS) entry which is preliminary data.</text>
</comment>
<dbReference type="GO" id="GO:0009279">
    <property type="term" value="C:cell outer membrane"/>
    <property type="evidence" value="ECO:0007669"/>
    <property type="project" value="UniProtKB-SubCell"/>
</dbReference>
<dbReference type="OrthoDB" id="1383391at2"/>
<dbReference type="AlphaFoldDB" id="A0A4S1DS88"/>
<organism evidence="13 14">
    <name type="scientific">Flavivirga rizhaonensis</name>
    <dbReference type="NCBI Taxonomy" id="2559571"/>
    <lineage>
        <taxon>Bacteria</taxon>
        <taxon>Pseudomonadati</taxon>
        <taxon>Bacteroidota</taxon>
        <taxon>Flavobacteriia</taxon>
        <taxon>Flavobacteriales</taxon>
        <taxon>Flavobacteriaceae</taxon>
        <taxon>Flavivirga</taxon>
    </lineage>
</organism>
<evidence type="ECO:0000313" key="13">
    <source>
        <dbReference type="EMBL" id="TGV00811.1"/>
    </source>
</evidence>
<evidence type="ECO:0000256" key="2">
    <source>
        <dbReference type="ARBA" id="ARBA00022448"/>
    </source>
</evidence>
<evidence type="ECO:0000256" key="9">
    <source>
        <dbReference type="RuleBase" id="RU003357"/>
    </source>
</evidence>
<dbReference type="InterPro" id="IPR012910">
    <property type="entry name" value="Plug_dom"/>
</dbReference>
<dbReference type="Gene3D" id="2.40.170.20">
    <property type="entry name" value="TonB-dependent receptor, beta-barrel domain"/>
    <property type="match status" value="1"/>
</dbReference>
<gene>
    <name evidence="13" type="ORF">EM932_17960</name>
</gene>
<keyword evidence="5 9" id="KW-0798">TonB box</keyword>
<dbReference type="NCBIfam" id="TIGR04057">
    <property type="entry name" value="SusC_RagA_signa"/>
    <property type="match status" value="1"/>
</dbReference>
<protein>
    <submittedName>
        <fullName evidence="13">TonB-dependent receptor</fullName>
    </submittedName>
</protein>
<accession>A0A4S1DS88</accession>
<keyword evidence="13" id="KW-0675">Receptor</keyword>
<keyword evidence="4 8" id="KW-0812">Transmembrane</keyword>
<evidence type="ECO:0000256" key="1">
    <source>
        <dbReference type="ARBA" id="ARBA00004571"/>
    </source>
</evidence>
<evidence type="ECO:0000256" key="8">
    <source>
        <dbReference type="PROSITE-ProRule" id="PRU01360"/>
    </source>
</evidence>
<dbReference type="InterPro" id="IPR039426">
    <property type="entry name" value="TonB-dep_rcpt-like"/>
</dbReference>
<dbReference type="Pfam" id="PF00593">
    <property type="entry name" value="TonB_dep_Rec_b-barrel"/>
    <property type="match status" value="1"/>
</dbReference>
<dbReference type="InterPro" id="IPR023997">
    <property type="entry name" value="TonB-dep_OMP_SusC/RagA_CS"/>
</dbReference>
<evidence type="ECO:0000313" key="14">
    <source>
        <dbReference type="Proteomes" id="UP000307602"/>
    </source>
</evidence>
<dbReference type="NCBIfam" id="TIGR04056">
    <property type="entry name" value="OMP_RagA_SusC"/>
    <property type="match status" value="1"/>
</dbReference>
<dbReference type="PROSITE" id="PS51257">
    <property type="entry name" value="PROKAR_LIPOPROTEIN"/>
    <property type="match status" value="1"/>
</dbReference>
<keyword evidence="7 8" id="KW-0998">Cell outer membrane</keyword>
<dbReference type="Pfam" id="PF13715">
    <property type="entry name" value="CarbopepD_reg_2"/>
    <property type="match status" value="1"/>
</dbReference>
<feature type="signal peptide" evidence="10">
    <location>
        <begin position="1"/>
        <end position="29"/>
    </location>
</feature>
<dbReference type="SUPFAM" id="SSF49464">
    <property type="entry name" value="Carboxypeptidase regulatory domain-like"/>
    <property type="match status" value="1"/>
</dbReference>
<dbReference type="InterPro" id="IPR008969">
    <property type="entry name" value="CarboxyPept-like_regulatory"/>
</dbReference>
<dbReference type="Gene3D" id="2.60.40.1120">
    <property type="entry name" value="Carboxypeptidase-like, regulatory domain"/>
    <property type="match status" value="1"/>
</dbReference>
<keyword evidence="10" id="KW-0732">Signal</keyword>
<feature type="domain" description="TonB-dependent receptor-like beta-barrel" evidence="11">
    <location>
        <begin position="425"/>
        <end position="799"/>
    </location>
</feature>
<evidence type="ECO:0000259" key="12">
    <source>
        <dbReference type="Pfam" id="PF07715"/>
    </source>
</evidence>
<comment type="similarity">
    <text evidence="8 9">Belongs to the TonB-dependent receptor family.</text>
</comment>
<dbReference type="PROSITE" id="PS52016">
    <property type="entry name" value="TONB_DEPENDENT_REC_3"/>
    <property type="match status" value="1"/>
</dbReference>
<name>A0A4S1DS88_9FLAO</name>
<evidence type="ECO:0000259" key="11">
    <source>
        <dbReference type="Pfam" id="PF00593"/>
    </source>
</evidence>